<name>A0AC35GBU7_9BILA</name>
<reference evidence="2" key="1">
    <citation type="submission" date="2022-11" db="UniProtKB">
        <authorList>
            <consortium name="WormBaseParasite"/>
        </authorList>
    </citation>
    <scope>IDENTIFICATION</scope>
</reference>
<evidence type="ECO:0000313" key="1">
    <source>
        <dbReference type="Proteomes" id="UP000887580"/>
    </source>
</evidence>
<dbReference type="Proteomes" id="UP000887580">
    <property type="component" value="Unplaced"/>
</dbReference>
<dbReference type="WBParaSite" id="PS1159_v2.g3335.t1">
    <property type="protein sequence ID" value="PS1159_v2.g3335.t1"/>
    <property type="gene ID" value="PS1159_v2.g3335"/>
</dbReference>
<accession>A0AC35GBU7</accession>
<evidence type="ECO:0000313" key="2">
    <source>
        <dbReference type="WBParaSite" id="PS1159_v2.g3335.t1"/>
    </source>
</evidence>
<protein>
    <submittedName>
        <fullName evidence="2">G-protein coupled receptors family 1 profile domain-containing protein</fullName>
    </submittedName>
</protein>
<organism evidence="1 2">
    <name type="scientific">Panagrolaimus sp. PS1159</name>
    <dbReference type="NCBI Taxonomy" id="55785"/>
    <lineage>
        <taxon>Eukaryota</taxon>
        <taxon>Metazoa</taxon>
        <taxon>Ecdysozoa</taxon>
        <taxon>Nematoda</taxon>
        <taxon>Chromadorea</taxon>
        <taxon>Rhabditida</taxon>
        <taxon>Tylenchina</taxon>
        <taxon>Panagrolaimomorpha</taxon>
        <taxon>Panagrolaimoidea</taxon>
        <taxon>Panagrolaimidae</taxon>
        <taxon>Panagrolaimus</taxon>
    </lineage>
</organism>
<sequence>MVNYTVCPGDTRQWSETYNTFSQLVNGILTTLCVVLGSIGNIHSIKAVHFTNFDKNRGVVLAVSLLALALWDTILLWCAFFYYGMKSIWCVVSITIQRYMATRDPFKATRHSRVPVITSFRAERRKPSLTFIYCSIYRRHFRVPIILSLIAISINIPAFFEIAVKLCYKMPEGRLGYGLYISPLRLNAYYKLWYKVVFRMLVQSCGPNALILCLTIWTVFLLKGSNRSRRQLFQMSESLLDRYNSKETMQTMVSMMLVAKFLLFRSLSFMLDIWEVTFGYGDKLHQYIYVVDISNFFILLNSATNCLIFLRGSTWLQSKIVQRNTMRRKRQLCIENLQSLHRVNLIFKSWQHALFMTNRQLGVRVLYSMLIKNPQMIIYFNPLKAAPSLNGLCDETSPNPPPTPAACPNASNRSTTSTATTTTSSSSSPAMVHPIIPVLVLPKSAPQANKCPVSINQRA</sequence>
<proteinExistence type="predicted"/>